<accession>Q6KHT8</accession>
<sequence>MINMKWKISNLFSRKEIKQNQEIEKKYLADFTREDYNFLFVDKSTTIIVHNEKTKIDIDLSQKNLKNDLDK</sequence>
<dbReference type="Proteomes" id="UP000009072">
    <property type="component" value="Chromosome"/>
</dbReference>
<reference evidence="1 2" key="1">
    <citation type="journal article" date="2004" name="Genome Res.">
        <title>The complete genome and proteome of Mycoplasma mobile.</title>
        <authorList>
            <person name="Jaffe J.D."/>
            <person name="Stange-Thomann N."/>
            <person name="Smith C."/>
            <person name="DeCaprio D."/>
            <person name="Fisher S."/>
            <person name="Butler J."/>
            <person name="Calvo S."/>
            <person name="Elkins T."/>
            <person name="FitzGerald M.G."/>
            <person name="Hafez N."/>
            <person name="Kodira C.D."/>
            <person name="Major J."/>
            <person name="Wang S."/>
            <person name="Wilkinson J."/>
            <person name="Nicol R."/>
            <person name="Nusbaum C."/>
            <person name="Birren B."/>
            <person name="Berg H.C."/>
            <person name="Church G.M."/>
        </authorList>
    </citation>
    <scope>NUCLEOTIDE SEQUENCE [LARGE SCALE GENOMIC DNA]</scope>
    <source>
        <strain evidence="2">ATCC 43663 / 163K / NCTC 11711</strain>
    </source>
</reference>
<evidence type="ECO:0000313" key="2">
    <source>
        <dbReference type="Proteomes" id="UP000009072"/>
    </source>
</evidence>
<proteinExistence type="predicted"/>
<organism evidence="1 2">
    <name type="scientific">Mycoplasma mobile (strain ATCC 43663 / 163K / NCTC 11711)</name>
    <name type="common">Mesomycoplasma mobile</name>
    <dbReference type="NCBI Taxonomy" id="267748"/>
    <lineage>
        <taxon>Bacteria</taxon>
        <taxon>Bacillati</taxon>
        <taxon>Mycoplasmatota</taxon>
        <taxon>Mycoplasmoidales</taxon>
        <taxon>Metamycoplasmataceae</taxon>
        <taxon>Mesomycoplasma</taxon>
    </lineage>
</organism>
<dbReference type="KEGG" id="mmo:MMOB3540"/>
<dbReference type="EMBL" id="AE017308">
    <property type="protein sequence ID" value="AAT27840.1"/>
    <property type="molecule type" value="Genomic_DNA"/>
</dbReference>
<protein>
    <submittedName>
        <fullName evidence="1">Expressed protein</fullName>
    </submittedName>
</protein>
<keyword evidence="2" id="KW-1185">Reference proteome</keyword>
<gene>
    <name evidence="1" type="ordered locus">MMOB3540</name>
</gene>
<dbReference type="HOGENOM" id="CLU_2735724_0_0_14"/>
<dbReference type="STRING" id="267748.MMOB3540"/>
<evidence type="ECO:0000313" key="1">
    <source>
        <dbReference type="EMBL" id="AAT27840.1"/>
    </source>
</evidence>
<name>Q6KHT8_MYCM1</name>
<dbReference type="AlphaFoldDB" id="Q6KHT8"/>